<reference evidence="1 2" key="1">
    <citation type="submission" date="2023-09" db="EMBL/GenBank/DDBJ databases">
        <title>Complete-Gapless Cercospora beticola genome.</title>
        <authorList>
            <person name="Wyatt N.A."/>
            <person name="Spanner R.E."/>
            <person name="Bolton M.D."/>
        </authorList>
    </citation>
    <scope>NUCLEOTIDE SEQUENCE [LARGE SCALE GENOMIC DNA]</scope>
    <source>
        <strain evidence="1">Cb09-40</strain>
    </source>
</reference>
<dbReference type="RefSeq" id="XP_023452492.2">
    <property type="nucleotide sequence ID" value="XM_023597429.2"/>
</dbReference>
<dbReference type="EMBL" id="CP134187">
    <property type="protein sequence ID" value="WPB01979.1"/>
    <property type="molecule type" value="Genomic_DNA"/>
</dbReference>
<name>A0ABZ0NR04_CERBT</name>
<sequence>MPKTAANGFPSKVFDVQDPSPPGKVILAWCGCEDPLSYMYEVVKKVFDRLLSTNVIIKVEELCVEIKPHRKYVYEYEQGPQPEHSLYLVKTPDGNQYAVDLSGAQYGILDRPVIPWREYNDSYVEKVMNIRGQGYLLGRSGSSVTERVNQARDMDDAIKDWCEQTTLELGDLLTMATGAEFDSAREEVCQLVRKGVENGSRKRMAEEETNAQ</sequence>
<dbReference type="GeneID" id="35428525"/>
<evidence type="ECO:0000313" key="1">
    <source>
        <dbReference type="EMBL" id="WPB01979.1"/>
    </source>
</evidence>
<keyword evidence="2" id="KW-1185">Reference proteome</keyword>
<dbReference type="Proteomes" id="UP001302367">
    <property type="component" value="Chromosome 4"/>
</dbReference>
<evidence type="ECO:0000313" key="2">
    <source>
        <dbReference type="Proteomes" id="UP001302367"/>
    </source>
</evidence>
<gene>
    <name evidence="1" type="ORF">RHO25_006613</name>
</gene>
<organism evidence="1 2">
    <name type="scientific">Cercospora beticola</name>
    <name type="common">Sugarbeet leaf spot fungus</name>
    <dbReference type="NCBI Taxonomy" id="122368"/>
    <lineage>
        <taxon>Eukaryota</taxon>
        <taxon>Fungi</taxon>
        <taxon>Dikarya</taxon>
        <taxon>Ascomycota</taxon>
        <taxon>Pezizomycotina</taxon>
        <taxon>Dothideomycetes</taxon>
        <taxon>Dothideomycetidae</taxon>
        <taxon>Mycosphaerellales</taxon>
        <taxon>Mycosphaerellaceae</taxon>
        <taxon>Cercospora</taxon>
    </lineage>
</organism>
<proteinExistence type="predicted"/>
<protein>
    <submittedName>
        <fullName evidence="1">Uncharacterized protein</fullName>
    </submittedName>
</protein>
<accession>A0ABZ0NR04</accession>